<proteinExistence type="predicted"/>
<comment type="caution">
    <text evidence="2">The sequence shown here is derived from an EMBL/GenBank/DDBJ whole genome shotgun (WGS) entry which is preliminary data.</text>
</comment>
<sequence length="225" mass="24787">MVYGITGPRRDRLLALARDSDHSGWWETGHTQLPSQLTALIGFESQAVRIVEVQLVFIPGLLQTADYTRALMQAGNVPGAETETRVAMRLGRQAVLTRPQAPEFLAILDEAALRRPIGGRTVMAEQLLYVCKVAQRPNVSVRVIPFTRGSHAGMNGAHMVLSFAKAPTIVHLEHKRSSLFLDDPKDVRPFVETVDTLQEQALDESRSIDCIASMAAEYESGRGAR</sequence>
<dbReference type="EMBL" id="JABVEC010000022">
    <property type="protein sequence ID" value="MBC6468941.1"/>
    <property type="molecule type" value="Genomic_DNA"/>
</dbReference>
<evidence type="ECO:0000259" key="1">
    <source>
        <dbReference type="Pfam" id="PF19054"/>
    </source>
</evidence>
<organism evidence="2 3">
    <name type="scientific">Actinomadura alba</name>
    <dbReference type="NCBI Taxonomy" id="406431"/>
    <lineage>
        <taxon>Bacteria</taxon>
        <taxon>Bacillati</taxon>
        <taxon>Actinomycetota</taxon>
        <taxon>Actinomycetes</taxon>
        <taxon>Streptosporangiales</taxon>
        <taxon>Thermomonosporaceae</taxon>
        <taxon>Actinomadura</taxon>
    </lineage>
</organism>
<feature type="domain" description="DUF5753" evidence="1">
    <location>
        <begin position="38"/>
        <end position="212"/>
    </location>
</feature>
<dbReference type="Pfam" id="PF19054">
    <property type="entry name" value="DUF5753"/>
    <property type="match status" value="1"/>
</dbReference>
<protein>
    <submittedName>
        <fullName evidence="2">XRE family transcriptional regulator</fullName>
    </submittedName>
</protein>
<keyword evidence="3" id="KW-1185">Reference proteome</keyword>
<dbReference type="RefSeq" id="WP_187245982.1">
    <property type="nucleotide sequence ID" value="NZ_BAAAOK010000001.1"/>
</dbReference>
<name>A0ABR7LW01_9ACTN</name>
<dbReference type="InterPro" id="IPR043917">
    <property type="entry name" value="DUF5753"/>
</dbReference>
<dbReference type="Proteomes" id="UP000805614">
    <property type="component" value="Unassembled WGS sequence"/>
</dbReference>
<accession>A0ABR7LW01</accession>
<reference evidence="2 3" key="1">
    <citation type="submission" date="2020-06" db="EMBL/GenBank/DDBJ databases">
        <title>Actinomadura xiongansis sp. nov., isolated from soil of Baiyangdian.</title>
        <authorList>
            <person name="Zhang X."/>
        </authorList>
    </citation>
    <scope>NUCLEOTIDE SEQUENCE [LARGE SCALE GENOMIC DNA]</scope>
    <source>
        <strain evidence="2 3">HBUM206468</strain>
    </source>
</reference>
<evidence type="ECO:0000313" key="3">
    <source>
        <dbReference type="Proteomes" id="UP000805614"/>
    </source>
</evidence>
<evidence type="ECO:0000313" key="2">
    <source>
        <dbReference type="EMBL" id="MBC6468941.1"/>
    </source>
</evidence>
<gene>
    <name evidence="2" type="ORF">HKK74_26110</name>
</gene>